<feature type="chain" id="PRO_5045764064" evidence="1">
    <location>
        <begin position="28"/>
        <end position="388"/>
    </location>
</feature>
<comment type="caution">
    <text evidence="2">The sequence shown here is derived from an EMBL/GenBank/DDBJ whole genome shotgun (WGS) entry which is preliminary data.</text>
</comment>
<evidence type="ECO:0000256" key="1">
    <source>
        <dbReference type="SAM" id="SignalP"/>
    </source>
</evidence>
<dbReference type="SUPFAM" id="SSF56935">
    <property type="entry name" value="Porins"/>
    <property type="match status" value="1"/>
</dbReference>
<evidence type="ECO:0000313" key="3">
    <source>
        <dbReference type="Proteomes" id="UP001253545"/>
    </source>
</evidence>
<protein>
    <submittedName>
        <fullName evidence="2">DcaP family trimeric outer membrane transporter</fullName>
    </submittedName>
</protein>
<name>A0ABU2ZW26_9ALTE</name>
<reference evidence="2 3" key="1">
    <citation type="submission" date="2023-09" db="EMBL/GenBank/DDBJ databases">
        <authorList>
            <person name="Rey-Velasco X."/>
        </authorList>
    </citation>
    <scope>NUCLEOTIDE SEQUENCE [LARGE SCALE GENOMIC DNA]</scope>
    <source>
        <strain evidence="2 3">P117</strain>
    </source>
</reference>
<dbReference type="Proteomes" id="UP001253545">
    <property type="component" value="Unassembled WGS sequence"/>
</dbReference>
<keyword evidence="3" id="KW-1185">Reference proteome</keyword>
<evidence type="ECO:0000313" key="2">
    <source>
        <dbReference type="EMBL" id="MDT0596213.1"/>
    </source>
</evidence>
<dbReference type="InterPro" id="IPR045748">
    <property type="entry name" value="DcaP"/>
</dbReference>
<sequence length="388" mass="41822">MIRKLTPLSKAVGIALLVGAASFQSQAETFGGTSVKYSGYIKADAMFSDYSDGSLGSGNLGRDFYIPSLTPVGGESEGAQFDAHGRQSRFRLTTTTPVDGDSVTGVIELDFLVTPNGNERISNSYTPRIRHAFISYKNWTVGQTWTTFMDTSALPETLDFIGSTDGIIFARQMLVKYTSGSWEFALENPESTITPFGGGGRIVADDNAVPDLVARYTHKADWGHIKVAGLVRQLSYNNNDAVDDTVSSAGISVTGKVKVGKKDDIRFSVFTGSGLGRYAALNAQNGGVITADGQLETIDSSGFAIAYRHVWNSKWRSNFTYSAYNGDADTALTGVGAIKSTKSMRANLLYQVNSKIMVGGEFAIADRELESGADGDMNRLQFSMKYAF</sequence>
<organism evidence="2 3">
    <name type="scientific">Glaciecola petra</name>
    <dbReference type="NCBI Taxonomy" id="3075602"/>
    <lineage>
        <taxon>Bacteria</taxon>
        <taxon>Pseudomonadati</taxon>
        <taxon>Pseudomonadota</taxon>
        <taxon>Gammaproteobacteria</taxon>
        <taxon>Alteromonadales</taxon>
        <taxon>Alteromonadaceae</taxon>
        <taxon>Glaciecola</taxon>
    </lineage>
</organism>
<gene>
    <name evidence="2" type="ORF">RM552_15265</name>
</gene>
<dbReference type="RefSeq" id="WP_311369732.1">
    <property type="nucleotide sequence ID" value="NZ_JAVRHX010000005.1"/>
</dbReference>
<feature type="signal peptide" evidence="1">
    <location>
        <begin position="1"/>
        <end position="27"/>
    </location>
</feature>
<dbReference type="EMBL" id="JAVRHX010000005">
    <property type="protein sequence ID" value="MDT0596213.1"/>
    <property type="molecule type" value="Genomic_DNA"/>
</dbReference>
<dbReference type="Pfam" id="PF19577">
    <property type="entry name" value="DcaP"/>
    <property type="match status" value="1"/>
</dbReference>
<accession>A0ABU2ZW26</accession>
<keyword evidence="1" id="KW-0732">Signal</keyword>
<proteinExistence type="predicted"/>